<gene>
    <name evidence="5" type="ORF">NBR_LOCUS7416</name>
</gene>
<evidence type="ECO:0000313" key="5">
    <source>
        <dbReference type="EMBL" id="VDL71005.1"/>
    </source>
</evidence>
<evidence type="ECO:0000313" key="6">
    <source>
        <dbReference type="Proteomes" id="UP000271162"/>
    </source>
</evidence>
<feature type="domain" description="TNFR-Cys" evidence="4">
    <location>
        <begin position="33"/>
        <end position="71"/>
    </location>
</feature>
<feature type="chain" id="PRO_5043125020" evidence="3">
    <location>
        <begin position="26"/>
        <end position="383"/>
    </location>
</feature>
<keyword evidence="6" id="KW-1185">Reference proteome</keyword>
<evidence type="ECO:0000313" key="7">
    <source>
        <dbReference type="WBParaSite" id="NBR_0000741501-mRNA-1"/>
    </source>
</evidence>
<feature type="signal peptide" evidence="3">
    <location>
        <begin position="1"/>
        <end position="25"/>
    </location>
</feature>
<proteinExistence type="predicted"/>
<dbReference type="Proteomes" id="UP000271162">
    <property type="component" value="Unassembled WGS sequence"/>
</dbReference>
<feature type="transmembrane region" description="Helical" evidence="2">
    <location>
        <begin position="318"/>
        <end position="336"/>
    </location>
</feature>
<evidence type="ECO:0000256" key="1">
    <source>
        <dbReference type="PROSITE-ProRule" id="PRU00206"/>
    </source>
</evidence>
<keyword evidence="2" id="KW-1133">Transmembrane helix</keyword>
<dbReference type="EMBL" id="UYSL01019888">
    <property type="protein sequence ID" value="VDL71005.1"/>
    <property type="molecule type" value="Genomic_DNA"/>
</dbReference>
<accession>A0A0N4XWW1</accession>
<evidence type="ECO:0000259" key="4">
    <source>
        <dbReference type="PROSITE" id="PS50050"/>
    </source>
</evidence>
<keyword evidence="3" id="KW-0732">Signal</keyword>
<evidence type="ECO:0000256" key="3">
    <source>
        <dbReference type="SAM" id="SignalP"/>
    </source>
</evidence>
<dbReference type="Pfam" id="PF00020">
    <property type="entry name" value="TNFR_c6"/>
    <property type="match status" value="1"/>
</dbReference>
<keyword evidence="1" id="KW-1015">Disulfide bond</keyword>
<reference evidence="5 6" key="2">
    <citation type="submission" date="2018-11" db="EMBL/GenBank/DDBJ databases">
        <authorList>
            <consortium name="Pathogen Informatics"/>
        </authorList>
    </citation>
    <scope>NUCLEOTIDE SEQUENCE [LARGE SCALE GENOMIC DNA]</scope>
</reference>
<organism evidence="7">
    <name type="scientific">Nippostrongylus brasiliensis</name>
    <name type="common">Rat hookworm</name>
    <dbReference type="NCBI Taxonomy" id="27835"/>
    <lineage>
        <taxon>Eukaryota</taxon>
        <taxon>Metazoa</taxon>
        <taxon>Ecdysozoa</taxon>
        <taxon>Nematoda</taxon>
        <taxon>Chromadorea</taxon>
        <taxon>Rhabditida</taxon>
        <taxon>Rhabditina</taxon>
        <taxon>Rhabditomorpha</taxon>
        <taxon>Strongyloidea</taxon>
        <taxon>Heligmosomidae</taxon>
        <taxon>Nippostrongylus</taxon>
    </lineage>
</organism>
<evidence type="ECO:0000256" key="2">
    <source>
        <dbReference type="SAM" id="Phobius"/>
    </source>
</evidence>
<dbReference type="AlphaFoldDB" id="A0A0N4XWW1"/>
<dbReference type="OMA" id="FTECAEN"/>
<dbReference type="PROSITE" id="PS50050">
    <property type="entry name" value="TNFR_NGFR_2"/>
    <property type="match status" value="1"/>
</dbReference>
<dbReference type="PROSITE" id="PS00652">
    <property type="entry name" value="TNFR_NGFR_1"/>
    <property type="match status" value="1"/>
</dbReference>
<feature type="repeat" description="TNFR-Cys" evidence="1">
    <location>
        <begin position="33"/>
        <end position="71"/>
    </location>
</feature>
<comment type="caution">
    <text evidence="1">Lacks conserved residue(s) required for the propagation of feature annotation.</text>
</comment>
<dbReference type="WBParaSite" id="NBR_0000741501-mRNA-1">
    <property type="protein sequence ID" value="NBR_0000741501-mRNA-1"/>
    <property type="gene ID" value="NBR_0000741501"/>
</dbReference>
<sequence length="383" mass="44034">MRTILKPPLLAVVVVVAVIVIAVDARIGDAFKLCNENEFYDDNTKSCEPCTECKHSHYERQACSTFRDTVCGWCGSMKPERNADFFRRCHWKLPAESLEEKHFEQKFRERVMNSLLLESGSRTNEEEDLFEDEDDNAELPPLPTDDYEVAIYFSQTLFFKNLHFSNIVFDQQIVVYLRYGEEEDEKFDVPASEEELKGMKIVDHVDLRPAEPYEDDDEVPSKKRDFAPISGKEFLRRDGSAAEDDFRKLLEDDNVEPVAVNEAKIGDEKEEETNDSDELYEENDRVNIVAIAIRGKAKADEEMENYQSVVRYASNCHFLGAILYMICFAILLAVVFTRCSSKSAARVPVMNFTDEQRAMIHRCARSIPKGKEVAIYDNDIAYV</sequence>
<name>A0A0N4XWW1_NIPBR</name>
<feature type="disulfide bond" evidence="1">
    <location>
        <begin position="53"/>
        <end position="71"/>
    </location>
</feature>
<keyword evidence="2" id="KW-0812">Transmembrane</keyword>
<reference evidence="7" key="1">
    <citation type="submission" date="2017-02" db="UniProtKB">
        <authorList>
            <consortium name="WormBaseParasite"/>
        </authorList>
    </citation>
    <scope>IDENTIFICATION</scope>
</reference>
<protein>
    <submittedName>
        <fullName evidence="7">TNFR-Cys domain-containing protein</fullName>
    </submittedName>
</protein>
<keyword evidence="2" id="KW-0472">Membrane</keyword>
<dbReference type="InterPro" id="IPR001368">
    <property type="entry name" value="TNFR/NGFR_Cys_rich_reg"/>
</dbReference>
<dbReference type="SMART" id="SM00208">
    <property type="entry name" value="TNFR"/>
    <property type="match status" value="1"/>
</dbReference>
<feature type="disulfide bond" evidence="1">
    <location>
        <begin position="50"/>
        <end position="63"/>
    </location>
</feature>